<dbReference type="KEGG" id="schv:BRCON_1019"/>
<feature type="region of interest" description="Disordered" evidence="1">
    <location>
        <begin position="202"/>
        <end position="229"/>
    </location>
</feature>
<name>A0A2Z4Y4A7_SUMC1</name>
<evidence type="ECO:0000256" key="2">
    <source>
        <dbReference type="SAM" id="Phobius"/>
    </source>
</evidence>
<accession>A0A2Z4Y4A7</accession>
<reference evidence="3 4" key="1">
    <citation type="submission" date="2018-05" db="EMBL/GenBank/DDBJ databases">
        <title>A metagenomic window into the 2 km-deep terrestrial subsurface aquifer revealed taxonomically and functionally diverse microbial community comprising novel uncultured bacterial lineages.</title>
        <authorList>
            <person name="Kadnikov V.V."/>
            <person name="Mardanov A.V."/>
            <person name="Beletsky A.V."/>
            <person name="Banks D."/>
            <person name="Pimenov N.V."/>
            <person name="Frank Y.A."/>
            <person name="Karnachuk O.V."/>
            <person name="Ravin N.V."/>
        </authorList>
    </citation>
    <scope>NUCLEOTIDE SEQUENCE [LARGE SCALE GENOMIC DNA]</scope>
    <source>
        <strain evidence="3">BY</strain>
    </source>
</reference>
<dbReference type="EMBL" id="CP030759">
    <property type="protein sequence ID" value="AXA35796.1"/>
    <property type="molecule type" value="Genomic_DNA"/>
</dbReference>
<evidence type="ECO:0000313" key="4">
    <source>
        <dbReference type="Proteomes" id="UP000262583"/>
    </source>
</evidence>
<keyword evidence="2" id="KW-0472">Membrane</keyword>
<dbReference type="Proteomes" id="UP000262583">
    <property type="component" value="Chromosome"/>
</dbReference>
<gene>
    <name evidence="3" type="ORF">BRCON_1019</name>
</gene>
<keyword evidence="2" id="KW-1133">Transmembrane helix</keyword>
<protein>
    <submittedName>
        <fullName evidence="3">Uncharacterized protein</fullName>
    </submittedName>
</protein>
<dbReference type="AlphaFoldDB" id="A0A2Z4Y4A7"/>
<feature type="transmembrane region" description="Helical" evidence="2">
    <location>
        <begin position="67"/>
        <end position="88"/>
    </location>
</feature>
<evidence type="ECO:0000313" key="3">
    <source>
        <dbReference type="EMBL" id="AXA35796.1"/>
    </source>
</evidence>
<keyword evidence="2" id="KW-0812">Transmembrane</keyword>
<proteinExistence type="predicted"/>
<evidence type="ECO:0000256" key="1">
    <source>
        <dbReference type="SAM" id="MobiDB-lite"/>
    </source>
</evidence>
<sequence length="229" mass="25458">MNEWSPPTPEPETYRCPKCGFASTNPEICDACGAVFAKVRERDAAQETYAPSSSYTAYEDLGAGGSIFSAFWFKFLIFLLVIGGAAYLTTQAFVQTASSPNLNTLITKHRTLITKARRVIAQELEAKESLAEHKNLYNATLDLAVVLQKLPPARGEEEAARREALMEANATLIDLLQMSPQEFEQLLLKKQGADPFLEAEKKLQFAENPSLETKDADDRDGRTRPPQKR</sequence>
<feature type="compositionally biased region" description="Basic and acidic residues" evidence="1">
    <location>
        <begin position="212"/>
        <end position="223"/>
    </location>
</feature>
<organism evidence="3 4">
    <name type="scientific">Sumerlaea chitinivorans</name>
    <dbReference type="NCBI Taxonomy" id="2250252"/>
    <lineage>
        <taxon>Bacteria</taxon>
        <taxon>Candidatus Sumerlaeota</taxon>
        <taxon>Candidatus Sumerlaeia</taxon>
        <taxon>Candidatus Sumerlaeales</taxon>
        <taxon>Candidatus Sumerlaeaceae</taxon>
        <taxon>Candidatus Sumerlaea</taxon>
    </lineage>
</organism>